<feature type="compositionally biased region" description="Basic and acidic residues" evidence="10">
    <location>
        <begin position="260"/>
        <end position="269"/>
    </location>
</feature>
<evidence type="ECO:0000256" key="3">
    <source>
        <dbReference type="ARBA" id="ARBA00012137"/>
    </source>
</evidence>
<dbReference type="GO" id="GO:0005524">
    <property type="term" value="F:ATP binding"/>
    <property type="evidence" value="ECO:0007669"/>
    <property type="project" value="UniProtKB-KW"/>
</dbReference>
<dbReference type="CDD" id="cd02023">
    <property type="entry name" value="UMPK"/>
    <property type="match status" value="1"/>
</dbReference>
<gene>
    <name evidence="12" type="ORF">BpHYR1_002974</name>
</gene>
<proteinExistence type="inferred from homology"/>
<organism evidence="12 13">
    <name type="scientific">Brachionus plicatilis</name>
    <name type="common">Marine rotifer</name>
    <name type="synonym">Brachionus muelleri</name>
    <dbReference type="NCBI Taxonomy" id="10195"/>
    <lineage>
        <taxon>Eukaryota</taxon>
        <taxon>Metazoa</taxon>
        <taxon>Spiralia</taxon>
        <taxon>Gnathifera</taxon>
        <taxon>Rotifera</taxon>
        <taxon>Eurotatoria</taxon>
        <taxon>Monogononta</taxon>
        <taxon>Pseudotrocha</taxon>
        <taxon>Ploima</taxon>
        <taxon>Brachionidae</taxon>
        <taxon>Brachionus</taxon>
    </lineage>
</organism>
<accession>A0A3M7RUD5</accession>
<evidence type="ECO:0000256" key="5">
    <source>
        <dbReference type="ARBA" id="ARBA00022741"/>
    </source>
</evidence>
<evidence type="ECO:0000256" key="1">
    <source>
        <dbReference type="ARBA" id="ARBA00004690"/>
    </source>
</evidence>
<reference evidence="12 13" key="1">
    <citation type="journal article" date="2018" name="Sci. Rep.">
        <title>Genomic signatures of local adaptation to the degree of environmental predictability in rotifers.</title>
        <authorList>
            <person name="Franch-Gras L."/>
            <person name="Hahn C."/>
            <person name="Garcia-Roger E.M."/>
            <person name="Carmona M.J."/>
            <person name="Serra M."/>
            <person name="Gomez A."/>
        </authorList>
    </citation>
    <scope>NUCLEOTIDE SEQUENCE [LARGE SCALE GENOMIC DNA]</scope>
    <source>
        <strain evidence="12">HYR1</strain>
    </source>
</reference>
<dbReference type="EMBL" id="REGN01002595">
    <property type="protein sequence ID" value="RNA27102.1"/>
    <property type="molecule type" value="Genomic_DNA"/>
</dbReference>
<evidence type="ECO:0000256" key="2">
    <source>
        <dbReference type="ARBA" id="ARBA00005408"/>
    </source>
</evidence>
<dbReference type="NCBIfam" id="NF004018">
    <property type="entry name" value="PRK05480.1"/>
    <property type="match status" value="1"/>
</dbReference>
<comment type="catalytic activity">
    <reaction evidence="9">
        <text>uridine + ATP = UMP + ADP + H(+)</text>
        <dbReference type="Rhea" id="RHEA:16825"/>
        <dbReference type="ChEBI" id="CHEBI:15378"/>
        <dbReference type="ChEBI" id="CHEBI:16704"/>
        <dbReference type="ChEBI" id="CHEBI:30616"/>
        <dbReference type="ChEBI" id="CHEBI:57865"/>
        <dbReference type="ChEBI" id="CHEBI:456216"/>
        <dbReference type="EC" id="2.7.1.48"/>
    </reaction>
</comment>
<dbReference type="GO" id="GO:0044206">
    <property type="term" value="P:UMP salvage"/>
    <property type="evidence" value="ECO:0007669"/>
    <property type="project" value="UniProtKB-UniPathway"/>
</dbReference>
<dbReference type="AlphaFoldDB" id="A0A3M7RUD5"/>
<dbReference type="PRINTS" id="PR00988">
    <property type="entry name" value="URIDINKINASE"/>
</dbReference>
<dbReference type="Proteomes" id="UP000276133">
    <property type="component" value="Unassembled WGS sequence"/>
</dbReference>
<dbReference type="Pfam" id="PF00485">
    <property type="entry name" value="PRK"/>
    <property type="match status" value="1"/>
</dbReference>
<evidence type="ECO:0000259" key="11">
    <source>
        <dbReference type="Pfam" id="PF00485"/>
    </source>
</evidence>
<dbReference type="UniPathway" id="UPA00579">
    <property type="reaction ID" value="UER00640"/>
</dbReference>
<comment type="catalytic activity">
    <reaction evidence="8">
        <text>cytidine + ATP = CMP + ADP + H(+)</text>
        <dbReference type="Rhea" id="RHEA:24674"/>
        <dbReference type="ChEBI" id="CHEBI:15378"/>
        <dbReference type="ChEBI" id="CHEBI:17562"/>
        <dbReference type="ChEBI" id="CHEBI:30616"/>
        <dbReference type="ChEBI" id="CHEBI:60377"/>
        <dbReference type="ChEBI" id="CHEBI:456216"/>
        <dbReference type="EC" id="2.7.1.48"/>
    </reaction>
</comment>
<dbReference type="InterPro" id="IPR006083">
    <property type="entry name" value="PRK/URK"/>
</dbReference>
<dbReference type="InterPro" id="IPR027417">
    <property type="entry name" value="P-loop_NTPase"/>
</dbReference>
<keyword evidence="4" id="KW-0808">Transferase</keyword>
<keyword evidence="7" id="KW-0067">ATP-binding</keyword>
<evidence type="ECO:0000256" key="8">
    <source>
        <dbReference type="ARBA" id="ARBA00047436"/>
    </source>
</evidence>
<name>A0A3M7RUD5_BRAPC</name>
<evidence type="ECO:0000256" key="7">
    <source>
        <dbReference type="ARBA" id="ARBA00022840"/>
    </source>
</evidence>
<dbReference type="PANTHER" id="PTHR10285">
    <property type="entry name" value="URIDINE KINASE"/>
    <property type="match status" value="1"/>
</dbReference>
<evidence type="ECO:0000313" key="12">
    <source>
        <dbReference type="EMBL" id="RNA27102.1"/>
    </source>
</evidence>
<dbReference type="STRING" id="10195.A0A3M7RUD5"/>
<keyword evidence="13" id="KW-1185">Reference proteome</keyword>
<dbReference type="FunFam" id="3.40.50.300:FF:001802">
    <property type="entry name" value="Uridine-cytidine kinase 1"/>
    <property type="match status" value="1"/>
</dbReference>
<sequence length="269" mass="30734">MLKKKEPFLIGVAGGISSGKSTVCKKIIEELAKLNSQYQKHVLVISLDSFYKPLSPEELLKLERGELNLDHPSAFDDELAYETLINIINGKTVQIPLYEKKRYTFSGETLTVTAEKTPDILIIEGILVFYYPKIRELCQMKLFVDCDADTRLSRRVLRDMSEYNRHLDQILSYYQKYVKPAFEEFCLPTKKYADVIIPRGAENTVAINLIVQHLNDYLNSSRNESPKQEINNLLTVSMNSQSTSSMNSSNSSSPNKTPSKRTDIPYRPH</sequence>
<dbReference type="OrthoDB" id="10257085at2759"/>
<dbReference type="EC" id="2.7.1.48" evidence="3"/>
<comment type="similarity">
    <text evidence="2">Belongs to the uridine kinase family.</text>
</comment>
<protein>
    <recommendedName>
        <fullName evidence="3">uridine/cytidine kinase</fullName>
        <ecNumber evidence="3">2.7.1.48</ecNumber>
    </recommendedName>
</protein>
<comment type="pathway">
    <text evidence="1">Pyrimidine metabolism; UMP biosynthesis via salvage pathway; UMP from uridine: step 1/1.</text>
</comment>
<feature type="domain" description="Phosphoribulokinase/uridine kinase" evidence="11">
    <location>
        <begin position="9"/>
        <end position="205"/>
    </location>
</feature>
<evidence type="ECO:0000256" key="10">
    <source>
        <dbReference type="SAM" id="MobiDB-lite"/>
    </source>
</evidence>
<comment type="caution">
    <text evidence="12">The sequence shown here is derived from an EMBL/GenBank/DDBJ whole genome shotgun (WGS) entry which is preliminary data.</text>
</comment>
<keyword evidence="5" id="KW-0547">Nucleotide-binding</keyword>
<dbReference type="Gene3D" id="3.40.50.300">
    <property type="entry name" value="P-loop containing nucleotide triphosphate hydrolases"/>
    <property type="match status" value="1"/>
</dbReference>
<keyword evidence="6 12" id="KW-0418">Kinase</keyword>
<feature type="region of interest" description="Disordered" evidence="10">
    <location>
        <begin position="238"/>
        <end position="269"/>
    </location>
</feature>
<evidence type="ECO:0000256" key="4">
    <source>
        <dbReference type="ARBA" id="ARBA00022679"/>
    </source>
</evidence>
<dbReference type="InterPro" id="IPR000764">
    <property type="entry name" value="Uridine_kinase-like"/>
</dbReference>
<dbReference type="GO" id="GO:0004849">
    <property type="term" value="F:uridine kinase activity"/>
    <property type="evidence" value="ECO:0007669"/>
    <property type="project" value="UniProtKB-EC"/>
</dbReference>
<dbReference type="UniPathway" id="UPA00574">
    <property type="reaction ID" value="UER00637"/>
</dbReference>
<evidence type="ECO:0000256" key="9">
    <source>
        <dbReference type="ARBA" id="ARBA00048909"/>
    </source>
</evidence>
<feature type="compositionally biased region" description="Low complexity" evidence="10">
    <location>
        <begin position="238"/>
        <end position="257"/>
    </location>
</feature>
<evidence type="ECO:0000313" key="13">
    <source>
        <dbReference type="Proteomes" id="UP000276133"/>
    </source>
</evidence>
<dbReference type="SUPFAM" id="SSF52540">
    <property type="entry name" value="P-loop containing nucleoside triphosphate hydrolases"/>
    <property type="match status" value="1"/>
</dbReference>
<dbReference type="GO" id="GO:0044211">
    <property type="term" value="P:CTP salvage"/>
    <property type="evidence" value="ECO:0007669"/>
    <property type="project" value="UniProtKB-UniPathway"/>
</dbReference>
<evidence type="ECO:0000256" key="6">
    <source>
        <dbReference type="ARBA" id="ARBA00022777"/>
    </source>
</evidence>